<evidence type="ECO:0000256" key="4">
    <source>
        <dbReference type="ARBA" id="ARBA00022553"/>
    </source>
</evidence>
<dbReference type="Pfam" id="PF02518">
    <property type="entry name" value="HATPase_c"/>
    <property type="match status" value="1"/>
</dbReference>
<keyword evidence="7 11" id="KW-0418">Kinase</keyword>
<dbReference type="GO" id="GO:0016020">
    <property type="term" value="C:membrane"/>
    <property type="evidence" value="ECO:0007669"/>
    <property type="project" value="UniProtKB-SubCell"/>
</dbReference>
<dbReference type="SMART" id="SM00304">
    <property type="entry name" value="HAMP"/>
    <property type="match status" value="1"/>
</dbReference>
<dbReference type="PANTHER" id="PTHR41523:SF8">
    <property type="entry name" value="ETHYLENE RESPONSE SENSOR PROTEIN"/>
    <property type="match status" value="1"/>
</dbReference>
<evidence type="ECO:0000256" key="7">
    <source>
        <dbReference type="ARBA" id="ARBA00022777"/>
    </source>
</evidence>
<dbReference type="KEGG" id="sba:Sulba_1612"/>
<keyword evidence="5" id="KW-0808">Transferase</keyword>
<dbReference type="HOGENOM" id="CLU_425731_0_0_7"/>
<evidence type="ECO:0000256" key="1">
    <source>
        <dbReference type="ARBA" id="ARBA00000085"/>
    </source>
</evidence>
<dbReference type="Pfam" id="PF08269">
    <property type="entry name" value="dCache_2"/>
    <property type="match status" value="1"/>
</dbReference>
<dbReference type="OrthoDB" id="5342753at2"/>
<dbReference type="PATRIC" id="fig|760154.4.peg.1615"/>
<evidence type="ECO:0000313" key="11">
    <source>
        <dbReference type="EMBL" id="AFL68900.1"/>
    </source>
</evidence>
<dbReference type="SUPFAM" id="SSF55874">
    <property type="entry name" value="ATPase domain of HSP90 chaperone/DNA topoisomerase II/histidine kinase"/>
    <property type="match status" value="1"/>
</dbReference>
<feature type="transmembrane region" description="Helical" evidence="9">
    <location>
        <begin position="344"/>
        <end position="363"/>
    </location>
</feature>
<dbReference type="InterPro" id="IPR036890">
    <property type="entry name" value="HATPase_C_sf"/>
</dbReference>
<dbReference type="PROSITE" id="PS50885">
    <property type="entry name" value="HAMP"/>
    <property type="match status" value="1"/>
</dbReference>
<name>I3XY76_SULBS</name>
<evidence type="ECO:0000256" key="2">
    <source>
        <dbReference type="ARBA" id="ARBA00004370"/>
    </source>
</evidence>
<dbReference type="eggNOG" id="COG3920">
    <property type="taxonomic scope" value="Bacteria"/>
</dbReference>
<dbReference type="EC" id="2.7.13.3" evidence="3"/>
<feature type="domain" description="HAMP" evidence="10">
    <location>
        <begin position="370"/>
        <end position="416"/>
    </location>
</feature>
<evidence type="ECO:0000256" key="9">
    <source>
        <dbReference type="SAM" id="Phobius"/>
    </source>
</evidence>
<dbReference type="SUPFAM" id="SSF158472">
    <property type="entry name" value="HAMP domain-like"/>
    <property type="match status" value="1"/>
</dbReference>
<dbReference type="InterPro" id="IPR011495">
    <property type="entry name" value="Sig_transdc_His_kin_sub2_dim/P"/>
</dbReference>
<organism evidence="11 12">
    <name type="scientific">Sulfurospirillum barnesii (strain ATCC 700032 / DSM 10660 / SES-3)</name>
    <dbReference type="NCBI Taxonomy" id="760154"/>
    <lineage>
        <taxon>Bacteria</taxon>
        <taxon>Pseudomonadati</taxon>
        <taxon>Campylobacterota</taxon>
        <taxon>Epsilonproteobacteria</taxon>
        <taxon>Campylobacterales</taxon>
        <taxon>Sulfurospirillaceae</taxon>
        <taxon>Sulfurospirillum</taxon>
    </lineage>
</organism>
<dbReference type="Gene3D" id="6.10.340.10">
    <property type="match status" value="1"/>
</dbReference>
<dbReference type="InterPro" id="IPR003660">
    <property type="entry name" value="HAMP_dom"/>
</dbReference>
<dbReference type="RefSeq" id="WP_014769778.1">
    <property type="nucleotide sequence ID" value="NC_018002.1"/>
</dbReference>
<dbReference type="GO" id="GO:0004673">
    <property type="term" value="F:protein histidine kinase activity"/>
    <property type="evidence" value="ECO:0007669"/>
    <property type="project" value="UniProtKB-EC"/>
</dbReference>
<dbReference type="Gene3D" id="3.30.565.10">
    <property type="entry name" value="Histidine kinase-like ATPase, C-terminal domain"/>
    <property type="match status" value="1"/>
</dbReference>
<keyword evidence="12" id="KW-1185">Reference proteome</keyword>
<sequence>MFKLRNLFTNRSLSAKFALGFSAIVLCIHIIMLSLIIPSWQAERLKSETDTINRLLANMENQVLLTIHVNSLYNASYWEKMNLEMKNRLHELFNAWNKEPQKNEATLITHINEHLLDFTCNALLMKHHHSVYGTKGLLEENSPFFSTLFPSYEQWSIYDKTQRLNICPTTNKEYLFLKKIPQSPYEIALLCKTKEFLHSRSDFEISIGSMLKQSFQTIKNHSTGFAYMMWVDGSERKCDHNATYRKSFDENAKYFNTTCCVSESSPTDQPLTGELKTSEYLHAAKEGKPIHHLLPKADDPSGKLYQALTWVRYFKGSREYPLLLAATLYEEEIYSDLEPIIVKFVPAILLALGVAFALGWLLFRGFTCKIDRLLNVAKTIKSGNLKERSHLKGDDDISLLAQTFDTMLDGLEENIHTLDTKVHQRTYELENLLQEKEVLLKEVHHRVKNNLSIIIALMQLKENKAKHHESKQLLMDLQERIYAIELLHRHLYQSSSLTHIAFDTYVQGLIENMRQTYATDEKNIVLHVKSEAIFLSIEHALSCGLLINECVTNAIKHAFTHTGGCIDIAFTCKETRCILSIRDNGKGLGEAFSLQGHSTLGMRLMEGIIFQQLQGTFHYESFNGSHFEISFYNELPLKEEKHT</sequence>
<keyword evidence="9" id="KW-1133">Transmembrane helix</keyword>
<dbReference type="Pfam" id="PF00672">
    <property type="entry name" value="HAMP"/>
    <property type="match status" value="1"/>
</dbReference>
<reference evidence="11 12" key="1">
    <citation type="submission" date="2012-06" db="EMBL/GenBank/DDBJ databases">
        <title>Complete sequence of Sulfurospirillum barnesii SES-3.</title>
        <authorList>
            <consortium name="US DOE Joint Genome Institute"/>
            <person name="Lucas S."/>
            <person name="Han J."/>
            <person name="Lapidus A."/>
            <person name="Cheng J.-F."/>
            <person name="Goodwin L."/>
            <person name="Pitluck S."/>
            <person name="Peters L."/>
            <person name="Ovchinnikova G."/>
            <person name="Lu M."/>
            <person name="Detter J.C."/>
            <person name="Han C."/>
            <person name="Tapia R."/>
            <person name="Land M."/>
            <person name="Hauser L."/>
            <person name="Kyrpides N."/>
            <person name="Ivanova N."/>
            <person name="Pagani I."/>
            <person name="Stolz J."/>
            <person name="Arkin A."/>
            <person name="Dehal P."/>
            <person name="Oremland R."/>
            <person name="Saltikov C."/>
            <person name="Basu P."/>
            <person name="Hollibaugh J."/>
            <person name="Newman D."/>
            <person name="Stolyar S."/>
            <person name="Hazen T."/>
            <person name="Woyke T."/>
        </authorList>
    </citation>
    <scope>NUCLEOTIDE SEQUENCE [LARGE SCALE GENOMIC DNA]</scope>
    <source>
        <strain evidence="12">ATCC 700032 / DSM 10660 / SES-3</strain>
    </source>
</reference>
<proteinExistence type="predicted"/>
<evidence type="ECO:0000256" key="3">
    <source>
        <dbReference type="ARBA" id="ARBA00012438"/>
    </source>
</evidence>
<dbReference type="PANTHER" id="PTHR41523">
    <property type="entry name" value="TWO-COMPONENT SYSTEM SENSOR PROTEIN"/>
    <property type="match status" value="1"/>
</dbReference>
<evidence type="ECO:0000259" key="10">
    <source>
        <dbReference type="PROSITE" id="PS50885"/>
    </source>
</evidence>
<dbReference type="GO" id="GO:0005524">
    <property type="term" value="F:ATP binding"/>
    <property type="evidence" value="ECO:0007669"/>
    <property type="project" value="UniProtKB-KW"/>
</dbReference>
<dbReference type="Pfam" id="PF07568">
    <property type="entry name" value="HisKA_2"/>
    <property type="match status" value="1"/>
</dbReference>
<comment type="subcellular location">
    <subcellularLocation>
        <location evidence="2">Membrane</location>
    </subcellularLocation>
</comment>
<accession>I3XY76</accession>
<evidence type="ECO:0000313" key="12">
    <source>
        <dbReference type="Proteomes" id="UP000006176"/>
    </source>
</evidence>
<evidence type="ECO:0000256" key="5">
    <source>
        <dbReference type="ARBA" id="ARBA00022679"/>
    </source>
</evidence>
<comment type="catalytic activity">
    <reaction evidence="1">
        <text>ATP + protein L-histidine = ADP + protein N-phospho-L-histidine.</text>
        <dbReference type="EC" id="2.7.13.3"/>
    </reaction>
</comment>
<keyword evidence="4" id="KW-0597">Phosphoprotein</keyword>
<dbReference type="CDD" id="cd06225">
    <property type="entry name" value="HAMP"/>
    <property type="match status" value="1"/>
</dbReference>
<dbReference type="STRING" id="760154.Sulba_1612"/>
<protein>
    <recommendedName>
        <fullName evidence="3">histidine kinase</fullName>
        <ecNumber evidence="3">2.7.13.3</ecNumber>
    </recommendedName>
</protein>
<keyword evidence="9" id="KW-0812">Transmembrane</keyword>
<dbReference type="InterPro" id="IPR003594">
    <property type="entry name" value="HATPase_dom"/>
</dbReference>
<evidence type="ECO:0000256" key="6">
    <source>
        <dbReference type="ARBA" id="ARBA00022741"/>
    </source>
</evidence>
<dbReference type="InterPro" id="IPR004010">
    <property type="entry name" value="Double_Cache_2"/>
</dbReference>
<keyword evidence="6" id="KW-0547">Nucleotide-binding</keyword>
<feature type="transmembrane region" description="Helical" evidence="9">
    <location>
        <begin position="21"/>
        <end position="40"/>
    </location>
</feature>
<dbReference type="GO" id="GO:0007165">
    <property type="term" value="P:signal transduction"/>
    <property type="evidence" value="ECO:0007669"/>
    <property type="project" value="InterPro"/>
</dbReference>
<dbReference type="AlphaFoldDB" id="I3XY76"/>
<dbReference type="eggNOG" id="COG2770">
    <property type="taxonomic scope" value="Bacteria"/>
</dbReference>
<keyword evidence="8" id="KW-0067">ATP-binding</keyword>
<gene>
    <name evidence="11" type="ordered locus">Sulba_1612</name>
</gene>
<keyword evidence="9" id="KW-0472">Membrane</keyword>
<dbReference type="Proteomes" id="UP000006176">
    <property type="component" value="Chromosome"/>
</dbReference>
<dbReference type="EMBL" id="CP003333">
    <property type="protein sequence ID" value="AFL68900.1"/>
    <property type="molecule type" value="Genomic_DNA"/>
</dbReference>
<evidence type="ECO:0000256" key="8">
    <source>
        <dbReference type="ARBA" id="ARBA00022840"/>
    </source>
</evidence>